<evidence type="ECO:0000313" key="3">
    <source>
        <dbReference type="Proteomes" id="UP000177039"/>
    </source>
</evidence>
<dbReference type="InterPro" id="IPR035093">
    <property type="entry name" value="RelE/ParE_toxin_dom_sf"/>
</dbReference>
<dbReference type="AlphaFoldDB" id="A0A1F5H2N7"/>
<dbReference type="Proteomes" id="UP000177039">
    <property type="component" value="Unassembled WGS sequence"/>
</dbReference>
<organism evidence="2 3">
    <name type="scientific">Candidatus Curtissbacteria bacterium RIFCSPLOWO2_01_FULL_42_50</name>
    <dbReference type="NCBI Taxonomy" id="1797730"/>
    <lineage>
        <taxon>Bacteria</taxon>
        <taxon>Candidatus Curtissiibacteriota</taxon>
    </lineage>
</organism>
<evidence type="ECO:0000256" key="1">
    <source>
        <dbReference type="ARBA" id="ARBA00022649"/>
    </source>
</evidence>
<comment type="caution">
    <text evidence="2">The sequence shown here is derived from an EMBL/GenBank/DDBJ whole genome shotgun (WGS) entry which is preliminary data.</text>
</comment>
<evidence type="ECO:0008006" key="4">
    <source>
        <dbReference type="Google" id="ProtNLM"/>
    </source>
</evidence>
<dbReference type="InterPro" id="IPR007712">
    <property type="entry name" value="RelE/ParE_toxin"/>
</dbReference>
<dbReference type="Pfam" id="PF05016">
    <property type="entry name" value="ParE_toxin"/>
    <property type="match status" value="1"/>
</dbReference>
<reference evidence="2 3" key="1">
    <citation type="journal article" date="2016" name="Nat. Commun.">
        <title>Thousands of microbial genomes shed light on interconnected biogeochemical processes in an aquifer system.</title>
        <authorList>
            <person name="Anantharaman K."/>
            <person name="Brown C.T."/>
            <person name="Hug L.A."/>
            <person name="Sharon I."/>
            <person name="Castelle C.J."/>
            <person name="Probst A.J."/>
            <person name="Thomas B.C."/>
            <person name="Singh A."/>
            <person name="Wilkins M.J."/>
            <person name="Karaoz U."/>
            <person name="Brodie E.L."/>
            <person name="Williams K.H."/>
            <person name="Hubbard S.S."/>
            <person name="Banfield J.F."/>
        </authorList>
    </citation>
    <scope>NUCLEOTIDE SEQUENCE [LARGE SCALE GENOMIC DNA]</scope>
</reference>
<evidence type="ECO:0000313" key="2">
    <source>
        <dbReference type="EMBL" id="OGD98393.1"/>
    </source>
</evidence>
<keyword evidence="1" id="KW-1277">Toxin-antitoxin system</keyword>
<proteinExistence type="predicted"/>
<dbReference type="EMBL" id="MFBT01000037">
    <property type="protein sequence ID" value="OGD98393.1"/>
    <property type="molecule type" value="Genomic_DNA"/>
</dbReference>
<accession>A0A1F5H2N7</accession>
<gene>
    <name evidence="2" type="ORF">A3B54_03580</name>
</gene>
<name>A0A1F5H2N7_9BACT</name>
<dbReference type="Gene3D" id="3.30.2310.20">
    <property type="entry name" value="RelE-like"/>
    <property type="match status" value="1"/>
</dbReference>
<protein>
    <recommendedName>
        <fullName evidence="4">Toxin YoeB</fullName>
    </recommendedName>
</protein>
<dbReference type="SUPFAM" id="SSF143011">
    <property type="entry name" value="RelE-like"/>
    <property type="match status" value="1"/>
</dbReference>
<sequence>MQVKPLNKYLQKYVVKRNLARKFEKQLRILVENLSYPSLNLELLEPKDAGRYSFRIDKKYRAIFIFTKPDEIEIVDINPHYE</sequence>